<comment type="caution">
    <text evidence="1">The sequence shown here is derived from an EMBL/GenBank/DDBJ whole genome shotgun (WGS) entry which is preliminary data.</text>
</comment>
<proteinExistence type="predicted"/>
<reference evidence="1 2" key="1">
    <citation type="submission" date="2019-05" db="EMBL/GenBank/DDBJ databases">
        <title>Another draft genome of Portunus trituberculatus and its Hox gene families provides insights of decapod evolution.</title>
        <authorList>
            <person name="Jeong J.-H."/>
            <person name="Song I."/>
            <person name="Kim S."/>
            <person name="Choi T."/>
            <person name="Kim D."/>
            <person name="Ryu S."/>
            <person name="Kim W."/>
        </authorList>
    </citation>
    <scope>NUCLEOTIDE SEQUENCE [LARGE SCALE GENOMIC DNA]</scope>
    <source>
        <tissue evidence="1">Muscle</tissue>
    </source>
</reference>
<evidence type="ECO:0000313" key="1">
    <source>
        <dbReference type="EMBL" id="MPC99889.1"/>
    </source>
</evidence>
<protein>
    <submittedName>
        <fullName evidence="1">Uncharacterized protein</fullName>
    </submittedName>
</protein>
<sequence>MEWQEVYQKDENERKYFVGTGTATGRDGTGRDGTAYDGMGYGGTGGDRVTQSFLYSRWLVKLKNKDELNEEMMENYLRSKK</sequence>
<dbReference type="AlphaFoldDB" id="A0A5B7JYG1"/>
<dbReference type="Proteomes" id="UP000324222">
    <property type="component" value="Unassembled WGS sequence"/>
</dbReference>
<gene>
    <name evidence="1" type="ORF">E2C01_095334</name>
</gene>
<evidence type="ECO:0000313" key="2">
    <source>
        <dbReference type="Proteomes" id="UP000324222"/>
    </source>
</evidence>
<keyword evidence="2" id="KW-1185">Reference proteome</keyword>
<organism evidence="1 2">
    <name type="scientific">Portunus trituberculatus</name>
    <name type="common">Swimming crab</name>
    <name type="synonym">Neptunus trituberculatus</name>
    <dbReference type="NCBI Taxonomy" id="210409"/>
    <lineage>
        <taxon>Eukaryota</taxon>
        <taxon>Metazoa</taxon>
        <taxon>Ecdysozoa</taxon>
        <taxon>Arthropoda</taxon>
        <taxon>Crustacea</taxon>
        <taxon>Multicrustacea</taxon>
        <taxon>Malacostraca</taxon>
        <taxon>Eumalacostraca</taxon>
        <taxon>Eucarida</taxon>
        <taxon>Decapoda</taxon>
        <taxon>Pleocyemata</taxon>
        <taxon>Brachyura</taxon>
        <taxon>Eubrachyura</taxon>
        <taxon>Portunoidea</taxon>
        <taxon>Portunidae</taxon>
        <taxon>Portuninae</taxon>
        <taxon>Portunus</taxon>
    </lineage>
</organism>
<dbReference type="EMBL" id="VSRR010120396">
    <property type="protein sequence ID" value="MPC99889.1"/>
    <property type="molecule type" value="Genomic_DNA"/>
</dbReference>
<name>A0A5B7JYG1_PORTR</name>
<accession>A0A5B7JYG1</accession>